<evidence type="ECO:0000256" key="1">
    <source>
        <dbReference type="SAM" id="MobiDB-lite"/>
    </source>
</evidence>
<feature type="compositionally biased region" description="Low complexity" evidence="1">
    <location>
        <begin position="59"/>
        <end position="70"/>
    </location>
</feature>
<keyword evidence="2" id="KW-0812">Transmembrane</keyword>
<protein>
    <submittedName>
        <fullName evidence="3">Uncharacterized protein</fullName>
    </submittedName>
</protein>
<feature type="region of interest" description="Disordered" evidence="1">
    <location>
        <begin position="59"/>
        <end position="85"/>
    </location>
</feature>
<accession>A0A319EMS1</accession>
<proteinExistence type="predicted"/>
<gene>
    <name evidence="3" type="ORF">BO71DRAFT_29027</name>
</gene>
<dbReference type="EMBL" id="KZ825922">
    <property type="protein sequence ID" value="PYH92232.1"/>
    <property type="molecule type" value="Genomic_DNA"/>
</dbReference>
<reference evidence="3 4" key="1">
    <citation type="submission" date="2018-02" db="EMBL/GenBank/DDBJ databases">
        <title>The genomes of Aspergillus section Nigri reveals drivers in fungal speciation.</title>
        <authorList>
            <consortium name="DOE Joint Genome Institute"/>
            <person name="Vesth T.C."/>
            <person name="Nybo J."/>
            <person name="Theobald S."/>
            <person name="Brandl J."/>
            <person name="Frisvad J.C."/>
            <person name="Nielsen K.F."/>
            <person name="Lyhne E.K."/>
            <person name="Kogle M.E."/>
            <person name="Kuo A."/>
            <person name="Riley R."/>
            <person name="Clum A."/>
            <person name="Nolan M."/>
            <person name="Lipzen A."/>
            <person name="Salamov A."/>
            <person name="Henrissat B."/>
            <person name="Wiebenga A."/>
            <person name="De vries R.P."/>
            <person name="Grigoriev I.V."/>
            <person name="Mortensen U.H."/>
            <person name="Andersen M.R."/>
            <person name="Baker S.E."/>
        </authorList>
    </citation>
    <scope>NUCLEOTIDE SEQUENCE [LARGE SCALE GENOMIC DNA]</scope>
    <source>
        <strain evidence="3 4">CBS 707.79</strain>
    </source>
</reference>
<keyword evidence="2" id="KW-0472">Membrane</keyword>
<name>A0A319EMS1_9EURO</name>
<keyword evidence="4" id="KW-1185">Reference proteome</keyword>
<evidence type="ECO:0000313" key="4">
    <source>
        <dbReference type="Proteomes" id="UP000247810"/>
    </source>
</evidence>
<dbReference type="VEuPathDB" id="FungiDB:BO71DRAFT_29027"/>
<keyword evidence="2" id="KW-1133">Transmembrane helix</keyword>
<dbReference type="AlphaFoldDB" id="A0A319EMS1"/>
<dbReference type="Proteomes" id="UP000247810">
    <property type="component" value="Unassembled WGS sequence"/>
</dbReference>
<organism evidence="3 4">
    <name type="scientific">Aspergillus ellipticus CBS 707.79</name>
    <dbReference type="NCBI Taxonomy" id="1448320"/>
    <lineage>
        <taxon>Eukaryota</taxon>
        <taxon>Fungi</taxon>
        <taxon>Dikarya</taxon>
        <taxon>Ascomycota</taxon>
        <taxon>Pezizomycotina</taxon>
        <taxon>Eurotiomycetes</taxon>
        <taxon>Eurotiomycetidae</taxon>
        <taxon>Eurotiales</taxon>
        <taxon>Aspergillaceae</taxon>
        <taxon>Aspergillus</taxon>
        <taxon>Aspergillus subgen. Circumdati</taxon>
    </lineage>
</organism>
<feature type="transmembrane region" description="Helical" evidence="2">
    <location>
        <begin position="20"/>
        <end position="41"/>
    </location>
</feature>
<evidence type="ECO:0000313" key="3">
    <source>
        <dbReference type="EMBL" id="PYH92232.1"/>
    </source>
</evidence>
<evidence type="ECO:0000256" key="2">
    <source>
        <dbReference type="SAM" id="Phobius"/>
    </source>
</evidence>
<sequence length="85" mass="9779">MMICSSCGRLKKKRKALMGAWFASHSNSCFFFFSFSFFFPFSPFGPIFFFTAWRDNNTNNKDNNNNQNNTGRGTRRLSLGAVRKG</sequence>